<reference evidence="5 6" key="1">
    <citation type="submission" date="2022-07" db="EMBL/GenBank/DDBJ databases">
        <title>Fecal culturing of patients with breast cancer.</title>
        <authorList>
            <person name="Teng N.M.Y."/>
            <person name="Kiu R."/>
            <person name="Evans R."/>
            <person name="Baker D.J."/>
            <person name="Zenner C."/>
            <person name="Robinson S.D."/>
            <person name="Hall L.J."/>
        </authorList>
    </citation>
    <scope>NUCLEOTIDE SEQUENCE [LARGE SCALE GENOMIC DNA]</scope>
    <source>
        <strain evidence="5 6">LH1063</strain>
    </source>
</reference>
<accession>A0ABT1MJE7</accession>
<dbReference type="Gene3D" id="6.20.50.140">
    <property type="match status" value="1"/>
</dbReference>
<keyword evidence="6" id="KW-1185">Reference proteome</keyword>
<dbReference type="Gene3D" id="2.40.50.100">
    <property type="match status" value="1"/>
</dbReference>
<feature type="transmembrane region" description="Helical" evidence="3">
    <location>
        <begin position="6"/>
        <end position="27"/>
    </location>
</feature>
<dbReference type="InterPro" id="IPR058633">
    <property type="entry name" value="EmrA/FarA_HH"/>
</dbReference>
<dbReference type="PANTHER" id="PTHR30469">
    <property type="entry name" value="MULTIDRUG RESISTANCE PROTEIN MDTA"/>
    <property type="match status" value="1"/>
</dbReference>
<comment type="similarity">
    <text evidence="1">Belongs to the membrane fusion protein (MFP) (TC 8.A.1) family.</text>
</comment>
<protein>
    <submittedName>
        <fullName evidence="5">Efflux RND transporter periplasmic adaptor subunit</fullName>
    </submittedName>
</protein>
<feature type="coiled-coil region" evidence="2">
    <location>
        <begin position="102"/>
        <end position="167"/>
    </location>
</feature>
<evidence type="ECO:0000256" key="3">
    <source>
        <dbReference type="SAM" id="Phobius"/>
    </source>
</evidence>
<evidence type="ECO:0000256" key="2">
    <source>
        <dbReference type="SAM" id="Coils"/>
    </source>
</evidence>
<dbReference type="Gene3D" id="2.40.30.170">
    <property type="match status" value="1"/>
</dbReference>
<evidence type="ECO:0000313" key="6">
    <source>
        <dbReference type="Proteomes" id="UP001205603"/>
    </source>
</evidence>
<dbReference type="EMBL" id="JANDHW010000013">
    <property type="protein sequence ID" value="MCP9612752.1"/>
    <property type="molecule type" value="Genomic_DNA"/>
</dbReference>
<keyword evidence="2" id="KW-0175">Coiled coil</keyword>
<dbReference type="NCBIfam" id="TIGR01730">
    <property type="entry name" value="RND_mfp"/>
    <property type="match status" value="1"/>
</dbReference>
<proteinExistence type="inferred from homology"/>
<dbReference type="SUPFAM" id="SSF111369">
    <property type="entry name" value="HlyD-like secretion proteins"/>
    <property type="match status" value="1"/>
</dbReference>
<keyword evidence="3" id="KW-0472">Membrane</keyword>
<keyword evidence="3" id="KW-0812">Transmembrane</keyword>
<dbReference type="Gene3D" id="1.10.287.470">
    <property type="entry name" value="Helix hairpin bin"/>
    <property type="match status" value="1"/>
</dbReference>
<dbReference type="InterPro" id="IPR006143">
    <property type="entry name" value="RND_pump_MFP"/>
</dbReference>
<dbReference type="Proteomes" id="UP001205603">
    <property type="component" value="Unassembled WGS sequence"/>
</dbReference>
<organism evidence="5 6">
    <name type="scientific">Coprobacter tertius</name>
    <dbReference type="NCBI Taxonomy" id="2944915"/>
    <lineage>
        <taxon>Bacteria</taxon>
        <taxon>Pseudomonadati</taxon>
        <taxon>Bacteroidota</taxon>
        <taxon>Bacteroidia</taxon>
        <taxon>Bacteroidales</taxon>
        <taxon>Barnesiellaceae</taxon>
        <taxon>Coprobacter</taxon>
    </lineage>
</organism>
<feature type="domain" description="Multidrug export protein EmrA/FarA alpha-helical hairpin" evidence="4">
    <location>
        <begin position="103"/>
        <end position="165"/>
    </location>
</feature>
<keyword evidence="3" id="KW-1133">Transmembrane helix</keyword>
<gene>
    <name evidence="5" type="ORF">NMU02_11680</name>
</gene>
<dbReference type="RefSeq" id="WP_255028117.1">
    <property type="nucleotide sequence ID" value="NZ_JANDHW010000013.1"/>
</dbReference>
<dbReference type="PANTHER" id="PTHR30469:SF33">
    <property type="entry name" value="SLR1207 PROTEIN"/>
    <property type="match status" value="1"/>
</dbReference>
<dbReference type="Pfam" id="PF25885">
    <property type="entry name" value="HH_EMRA"/>
    <property type="match status" value="1"/>
</dbReference>
<name>A0ABT1MJE7_9BACT</name>
<sequence length="370" mass="40944">MSMKKYLKILTLVVFAAILIWTFVFLYRKSRPVEERYDIVIPRTATIEKKTVATGKVEPRDEVLIKPQIPGIISAVYKEAGQKVRTGEVIALIKVIPEMGTLNAAESRVNVAKINAEQSKQDYDRSNELFQSGVISKEEYEKARTQYNQSKEELQNAQDNLEIVRDGISSRSAQYSNTQIRSTIDGMILDVPIKVGNSVIQSNNFNDGTTVASVANMNDMIFKGKIDETEVGRLHEGMPITLSVGALQEKKFGARLEYISPKGTEENGTVFFEIKAAASIPDSVFVRAGYSANAEIILDSRKDVLSIPESSVEFSGDSTFVYLLKDSISKPPVFKRHAVKVGLSDGINIQVLSGLNSKDKVRGNKIIANK</sequence>
<comment type="caution">
    <text evidence="5">The sequence shown here is derived from an EMBL/GenBank/DDBJ whole genome shotgun (WGS) entry which is preliminary data.</text>
</comment>
<evidence type="ECO:0000259" key="4">
    <source>
        <dbReference type="Pfam" id="PF25885"/>
    </source>
</evidence>
<evidence type="ECO:0000256" key="1">
    <source>
        <dbReference type="ARBA" id="ARBA00009477"/>
    </source>
</evidence>
<evidence type="ECO:0000313" key="5">
    <source>
        <dbReference type="EMBL" id="MCP9612752.1"/>
    </source>
</evidence>